<dbReference type="Gene3D" id="3.40.50.360">
    <property type="match status" value="1"/>
</dbReference>
<evidence type="ECO:0000256" key="4">
    <source>
        <dbReference type="ARBA" id="ARBA00022630"/>
    </source>
</evidence>
<dbReference type="Pfam" id="PF00258">
    <property type="entry name" value="Flavodoxin_1"/>
    <property type="match status" value="1"/>
</dbReference>
<evidence type="ECO:0000313" key="9">
    <source>
        <dbReference type="Proteomes" id="UP000189796"/>
    </source>
</evidence>
<dbReference type="InterPro" id="IPR029039">
    <property type="entry name" value="Flavoprotein-like_sf"/>
</dbReference>
<dbReference type="PANTHER" id="PTHR42809">
    <property type="entry name" value="FLAVODOXIN 2"/>
    <property type="match status" value="1"/>
</dbReference>
<dbReference type="InterPro" id="IPR050619">
    <property type="entry name" value="Flavodoxin"/>
</dbReference>
<dbReference type="EMBL" id="LT670817">
    <property type="protein sequence ID" value="SHH57120.1"/>
    <property type="molecule type" value="Genomic_DNA"/>
</dbReference>
<dbReference type="PANTHER" id="PTHR42809:SF1">
    <property type="entry name" value="FLAVODOXIN 1"/>
    <property type="match status" value="1"/>
</dbReference>
<proteinExistence type="inferred from homology"/>
<gene>
    <name evidence="8" type="ORF">SAMN05443248_5253</name>
</gene>
<evidence type="ECO:0000256" key="5">
    <source>
        <dbReference type="ARBA" id="ARBA00022643"/>
    </source>
</evidence>
<reference evidence="8 9" key="1">
    <citation type="submission" date="2016-11" db="EMBL/GenBank/DDBJ databases">
        <authorList>
            <person name="Jaros S."/>
            <person name="Januszkiewicz K."/>
            <person name="Wedrychowicz H."/>
        </authorList>
    </citation>
    <scope>NUCLEOTIDE SEQUENCE [LARGE SCALE GENOMIC DNA]</scope>
    <source>
        <strain evidence="8 9">GAS138</strain>
    </source>
</reference>
<dbReference type="Proteomes" id="UP000189796">
    <property type="component" value="Chromosome I"/>
</dbReference>
<dbReference type="GO" id="GO:0010181">
    <property type="term" value="F:FMN binding"/>
    <property type="evidence" value="ECO:0007669"/>
    <property type="project" value="InterPro"/>
</dbReference>
<evidence type="ECO:0000256" key="3">
    <source>
        <dbReference type="ARBA" id="ARBA00022448"/>
    </source>
</evidence>
<evidence type="ECO:0000256" key="6">
    <source>
        <dbReference type="ARBA" id="ARBA00022982"/>
    </source>
</evidence>
<keyword evidence="5" id="KW-0288">FMN</keyword>
<sequence>MNQRRFLHIVFASTSGHTEYVVDALIDSLKSIAQGWEIKETMAEKTQPQDLLSGDVLLLASATWNTGSIEGQLNPHMWVLLHDKAKTLDLAGKPCACIGLGDHRYFYTARAADHLQHYVTAHHGRLIVPVLKIIDEPYGQEEALRVWGKQLVDASKPADRC</sequence>
<evidence type="ECO:0000256" key="2">
    <source>
        <dbReference type="ARBA" id="ARBA00005267"/>
    </source>
</evidence>
<comment type="similarity">
    <text evidence="2">Belongs to the flavodoxin family.</text>
</comment>
<accession>A0A1M5U2M9</accession>
<dbReference type="AlphaFoldDB" id="A0A1M5U2M9"/>
<keyword evidence="3" id="KW-0813">Transport</keyword>
<name>A0A1M5U2M9_9BRAD</name>
<evidence type="ECO:0000256" key="1">
    <source>
        <dbReference type="ARBA" id="ARBA00001917"/>
    </source>
</evidence>
<protein>
    <submittedName>
        <fullName evidence="8">Flavodoxin</fullName>
    </submittedName>
</protein>
<evidence type="ECO:0000259" key="7">
    <source>
        <dbReference type="PROSITE" id="PS50902"/>
    </source>
</evidence>
<dbReference type="InterPro" id="IPR008254">
    <property type="entry name" value="Flavodoxin/NO_synth"/>
</dbReference>
<keyword evidence="6" id="KW-0249">Electron transport</keyword>
<evidence type="ECO:0000313" key="8">
    <source>
        <dbReference type="EMBL" id="SHH57120.1"/>
    </source>
</evidence>
<feature type="domain" description="Flavodoxin-like" evidence="7">
    <location>
        <begin position="7"/>
        <end position="152"/>
    </location>
</feature>
<keyword evidence="4" id="KW-0285">Flavoprotein</keyword>
<dbReference type="OrthoDB" id="9790745at2"/>
<dbReference type="PROSITE" id="PS50902">
    <property type="entry name" value="FLAVODOXIN_LIKE"/>
    <property type="match status" value="1"/>
</dbReference>
<dbReference type="SUPFAM" id="SSF52218">
    <property type="entry name" value="Flavoproteins"/>
    <property type="match status" value="1"/>
</dbReference>
<organism evidence="8 9">
    <name type="scientific">Bradyrhizobium erythrophlei</name>
    <dbReference type="NCBI Taxonomy" id="1437360"/>
    <lineage>
        <taxon>Bacteria</taxon>
        <taxon>Pseudomonadati</taxon>
        <taxon>Pseudomonadota</taxon>
        <taxon>Alphaproteobacteria</taxon>
        <taxon>Hyphomicrobiales</taxon>
        <taxon>Nitrobacteraceae</taxon>
        <taxon>Bradyrhizobium</taxon>
    </lineage>
</organism>
<comment type="cofactor">
    <cofactor evidence="1">
        <name>FMN</name>
        <dbReference type="ChEBI" id="CHEBI:58210"/>
    </cofactor>
</comment>
<dbReference type="RefSeq" id="WP_079603907.1">
    <property type="nucleotide sequence ID" value="NZ_LT670817.1"/>
</dbReference>